<evidence type="ECO:0000259" key="3">
    <source>
        <dbReference type="PROSITE" id="PS50013"/>
    </source>
</evidence>
<feature type="domain" description="Chromo" evidence="3">
    <location>
        <begin position="48"/>
        <end position="107"/>
    </location>
</feature>
<evidence type="ECO:0000313" key="4">
    <source>
        <dbReference type="EMBL" id="CAG8834135.1"/>
    </source>
</evidence>
<dbReference type="Proteomes" id="UP000789901">
    <property type="component" value="Unassembled WGS sequence"/>
</dbReference>
<dbReference type="InterPro" id="IPR000953">
    <property type="entry name" value="Chromo/chromo_shadow_dom"/>
</dbReference>
<dbReference type="InterPro" id="IPR023780">
    <property type="entry name" value="Chromo_domain"/>
</dbReference>
<dbReference type="PANTHER" id="PTHR22812">
    <property type="entry name" value="CHROMOBOX PROTEIN"/>
    <property type="match status" value="1"/>
</dbReference>
<dbReference type="SMART" id="SM00298">
    <property type="entry name" value="CHROMO"/>
    <property type="match status" value="1"/>
</dbReference>
<protein>
    <submittedName>
        <fullName evidence="4">40547_t:CDS:1</fullName>
    </submittedName>
</protein>
<dbReference type="SUPFAM" id="SSF54160">
    <property type="entry name" value="Chromo domain-like"/>
    <property type="match status" value="1"/>
</dbReference>
<dbReference type="CDD" id="cd00024">
    <property type="entry name" value="CD_CSD"/>
    <property type="match status" value="1"/>
</dbReference>
<evidence type="ECO:0000256" key="2">
    <source>
        <dbReference type="ARBA" id="ARBA00023242"/>
    </source>
</evidence>
<proteinExistence type="predicted"/>
<dbReference type="Gene3D" id="2.40.50.40">
    <property type="match status" value="1"/>
</dbReference>
<comment type="subcellular location">
    <subcellularLocation>
        <location evidence="1">Nucleus</location>
    </subcellularLocation>
</comment>
<accession>A0ABN7WJU6</accession>
<gene>
    <name evidence="4" type="ORF">GMARGA_LOCUS31897</name>
</gene>
<keyword evidence="5" id="KW-1185">Reference proteome</keyword>
<evidence type="ECO:0000256" key="1">
    <source>
        <dbReference type="ARBA" id="ARBA00004123"/>
    </source>
</evidence>
<evidence type="ECO:0000313" key="5">
    <source>
        <dbReference type="Proteomes" id="UP000789901"/>
    </source>
</evidence>
<dbReference type="PROSITE" id="PS50013">
    <property type="entry name" value="CHROMO_2"/>
    <property type="match status" value="1"/>
</dbReference>
<name>A0ABN7WJU6_GIGMA</name>
<dbReference type="EMBL" id="CAJVQB010048737">
    <property type="protein sequence ID" value="CAG8834135.1"/>
    <property type="molecule type" value="Genomic_DNA"/>
</dbReference>
<organism evidence="4 5">
    <name type="scientific">Gigaspora margarita</name>
    <dbReference type="NCBI Taxonomy" id="4874"/>
    <lineage>
        <taxon>Eukaryota</taxon>
        <taxon>Fungi</taxon>
        <taxon>Fungi incertae sedis</taxon>
        <taxon>Mucoromycota</taxon>
        <taxon>Glomeromycotina</taxon>
        <taxon>Glomeromycetes</taxon>
        <taxon>Diversisporales</taxon>
        <taxon>Gigasporaceae</taxon>
        <taxon>Gigaspora</taxon>
    </lineage>
</organism>
<comment type="caution">
    <text evidence="4">The sequence shown here is derived from an EMBL/GenBank/DDBJ whole genome shotgun (WGS) entry which is preliminary data.</text>
</comment>
<sequence>FAIIYLNDALIYSETLEEHHKNWFWNGHADWEDFKHPTPEIVERVPEYEVNEILDSRKIRQKLHYLVYWKGYDPNKRFWEPAKNVLDAQEAIRKFHRRYSKNKRCEEIGDNVIV</sequence>
<dbReference type="Pfam" id="PF00385">
    <property type="entry name" value="Chromo"/>
    <property type="match status" value="1"/>
</dbReference>
<feature type="non-terminal residue" evidence="4">
    <location>
        <position position="1"/>
    </location>
</feature>
<keyword evidence="2" id="KW-0539">Nucleus</keyword>
<dbReference type="InterPro" id="IPR051219">
    <property type="entry name" value="Heterochromatin_chromo-domain"/>
</dbReference>
<dbReference type="InterPro" id="IPR016197">
    <property type="entry name" value="Chromo-like_dom_sf"/>
</dbReference>
<reference evidence="4 5" key="1">
    <citation type="submission" date="2021-06" db="EMBL/GenBank/DDBJ databases">
        <authorList>
            <person name="Kallberg Y."/>
            <person name="Tangrot J."/>
            <person name="Rosling A."/>
        </authorList>
    </citation>
    <scope>NUCLEOTIDE SEQUENCE [LARGE SCALE GENOMIC DNA]</scope>
    <source>
        <strain evidence="4 5">120-4 pot B 10/14</strain>
    </source>
</reference>